<organism evidence="1 2">
    <name type="scientific">Caerostris extrusa</name>
    <name type="common">Bark spider</name>
    <name type="synonym">Caerostris bankana</name>
    <dbReference type="NCBI Taxonomy" id="172846"/>
    <lineage>
        <taxon>Eukaryota</taxon>
        <taxon>Metazoa</taxon>
        <taxon>Ecdysozoa</taxon>
        <taxon>Arthropoda</taxon>
        <taxon>Chelicerata</taxon>
        <taxon>Arachnida</taxon>
        <taxon>Araneae</taxon>
        <taxon>Araneomorphae</taxon>
        <taxon>Entelegynae</taxon>
        <taxon>Araneoidea</taxon>
        <taxon>Araneidae</taxon>
        <taxon>Caerostris</taxon>
    </lineage>
</organism>
<dbReference type="EMBL" id="BPLR01020838">
    <property type="protein sequence ID" value="GIX83165.1"/>
    <property type="molecule type" value="Genomic_DNA"/>
</dbReference>
<reference evidence="1 2" key="1">
    <citation type="submission" date="2021-06" db="EMBL/GenBank/DDBJ databases">
        <title>Caerostris extrusa draft genome.</title>
        <authorList>
            <person name="Kono N."/>
            <person name="Arakawa K."/>
        </authorList>
    </citation>
    <scope>NUCLEOTIDE SEQUENCE [LARGE SCALE GENOMIC DNA]</scope>
</reference>
<comment type="caution">
    <text evidence="1">The sequence shown here is derived from an EMBL/GenBank/DDBJ whole genome shotgun (WGS) entry which is preliminary data.</text>
</comment>
<dbReference type="Proteomes" id="UP001054945">
    <property type="component" value="Unassembled WGS sequence"/>
</dbReference>
<evidence type="ECO:0000313" key="1">
    <source>
        <dbReference type="EMBL" id="GIX83165.1"/>
    </source>
</evidence>
<gene>
    <name evidence="1" type="ORF">CEXT_191711</name>
</gene>
<protein>
    <submittedName>
        <fullName evidence="1">Uncharacterized protein</fullName>
    </submittedName>
</protein>
<name>A0AAV4NH85_CAEEX</name>
<keyword evidence="2" id="KW-1185">Reference proteome</keyword>
<accession>A0AAV4NH85</accession>
<sequence>MTGHFSNHYRIHPTPNGMNGIAFVVDHRFESFQKEEFLKGFYLVPPLLDRLLKEEPASKELPQKLNQQCRNNDSDRSNLLICVEKGQ</sequence>
<proteinExistence type="predicted"/>
<dbReference type="AlphaFoldDB" id="A0AAV4NH85"/>
<evidence type="ECO:0000313" key="2">
    <source>
        <dbReference type="Proteomes" id="UP001054945"/>
    </source>
</evidence>